<evidence type="ECO:0000313" key="3">
    <source>
        <dbReference type="Proteomes" id="UP000178449"/>
    </source>
</evidence>
<protein>
    <recommendedName>
        <fullName evidence="4">Peptidase M30</fullName>
    </recommendedName>
</protein>
<dbReference type="Proteomes" id="UP000178449">
    <property type="component" value="Unassembled WGS sequence"/>
</dbReference>
<accession>A0A1F6G5C5</accession>
<dbReference type="AlphaFoldDB" id="A0A1F6G5C5"/>
<sequence>MALGWLAGCGNDGTTISSVVPPTTSSATVEHLTRDGGGGDWVHTQNMGDTAADLFFIFTNTTETTVGGVPSVANMAGEAGNPAGTTPVNQVVLSTSSMLQQAYTAGLGLRGTPEISEFNSHPPKSSAAPLGQTLGEPAPPQMAAVGDTQNFYEDSIANPIASTLRLQLNDGTITVNMWVANDSWSGCSKTYCMTDAMLAAIGPKFLLTGDSNDIYDWVTNLYGYPWGSHNYSNLIPESAKSTIDILFYDINADNSTTGGVLGFFYSKDNYSTNAVAYSNARLMFYMDSVLTATKEGDNWDATDYWPAEMVATLAHEFQHMIHYYKKQVGLGISTQTWLNELMSMTTEDLVADKILVNGPRGVTYSDYTAGSAGITDGRIPYFNDYPSISVTYWANDSSVLYRYAINYAFGAYLARNYGGAVLFKQIMAASSGDETAVITGLSALGYTETFPELLQRFQTAVVLSSKTTAPLYYQFNTGAAVSSTINTVTYNLGSINFYNFSTGPKTYTSATLAANKSNLNPTSSVIILAETSKTGTVKKTLNMAQGVKATVVVKPN</sequence>
<evidence type="ECO:0008006" key="4">
    <source>
        <dbReference type="Google" id="ProtNLM"/>
    </source>
</evidence>
<gene>
    <name evidence="2" type="ORF">A2527_13770</name>
</gene>
<comment type="caution">
    <text evidence="2">The sequence shown here is derived from an EMBL/GenBank/DDBJ whole genome shotgun (WGS) entry which is preliminary data.</text>
</comment>
<reference evidence="2 3" key="1">
    <citation type="journal article" date="2016" name="Nat. Commun.">
        <title>Thousands of microbial genomes shed light on interconnected biogeochemical processes in an aquifer system.</title>
        <authorList>
            <person name="Anantharaman K."/>
            <person name="Brown C.T."/>
            <person name="Hug L.A."/>
            <person name="Sharon I."/>
            <person name="Castelle C.J."/>
            <person name="Probst A.J."/>
            <person name="Thomas B.C."/>
            <person name="Singh A."/>
            <person name="Wilkins M.J."/>
            <person name="Karaoz U."/>
            <person name="Brodie E.L."/>
            <person name="Williams K.H."/>
            <person name="Hubbard S.S."/>
            <person name="Banfield J.F."/>
        </authorList>
    </citation>
    <scope>NUCLEOTIDE SEQUENCE [LARGE SCALE GENOMIC DNA]</scope>
</reference>
<dbReference type="STRING" id="1817772.A2527_13770"/>
<evidence type="ECO:0000256" key="1">
    <source>
        <dbReference type="SAM" id="MobiDB-lite"/>
    </source>
</evidence>
<dbReference type="InterPro" id="IPR019501">
    <property type="entry name" value="Peptidase_M30_hyicolysin"/>
</dbReference>
<organism evidence="2 3">
    <name type="scientific">Candidatus Lambdaproteobacteria bacterium RIFOXYD2_FULL_50_16</name>
    <dbReference type="NCBI Taxonomy" id="1817772"/>
    <lineage>
        <taxon>Bacteria</taxon>
        <taxon>Pseudomonadati</taxon>
        <taxon>Pseudomonadota</taxon>
        <taxon>Candidatus Lambdaproteobacteria</taxon>
    </lineage>
</organism>
<dbReference type="Pfam" id="PF10460">
    <property type="entry name" value="Peptidase_M30"/>
    <property type="match status" value="1"/>
</dbReference>
<name>A0A1F6G5C5_9PROT</name>
<evidence type="ECO:0000313" key="2">
    <source>
        <dbReference type="EMBL" id="OGG93305.1"/>
    </source>
</evidence>
<proteinExistence type="predicted"/>
<feature type="region of interest" description="Disordered" evidence="1">
    <location>
        <begin position="116"/>
        <end position="142"/>
    </location>
</feature>
<dbReference type="EMBL" id="MFNE01000052">
    <property type="protein sequence ID" value="OGG93305.1"/>
    <property type="molecule type" value="Genomic_DNA"/>
</dbReference>